<accession>A0A9N8H9I9</accession>
<dbReference type="PANTHER" id="PTHR43102">
    <property type="entry name" value="SLR1143 PROTEIN"/>
    <property type="match status" value="1"/>
</dbReference>
<dbReference type="CDD" id="cd07715">
    <property type="entry name" value="TaR3-like_MBL-fold"/>
    <property type="match status" value="1"/>
</dbReference>
<dbReference type="SMART" id="SM00065">
    <property type="entry name" value="GAF"/>
    <property type="match status" value="1"/>
</dbReference>
<sequence length="706" mass="78554">MNVNIWGCRGSIARSHPELITYGGNTPCVEVVVRGGDADNSDNSDGEEGQETRIVLDMGSGAYDLGQKLVKLGPLKDHHILLTHCHWDHIQGFPFFAPFFIPQSEWHIHAPGGFTSSLKEKLASQMSYEFFPLSIDMLGASIDYHELTEGTLTLGAENSHQVLATCQFLNHPVLTLGYRLESTEHGASMAYITDHEPFNRAFATEGYKRNTSVNPNDGSNTTAANGDDRHVDFLKNVDLLIHDAQYTAEEYKGKTGWGHGTIEYVVDIAMAAEVKTLVLFHHDPQRTDEQVDRLVQLAQERVRQANSTLQVMAAADRKEIYVPPKKDIQSVRDSMASMDLSASSALTKPIQEGASKREILVSCRCSEEVFADLAEDGIEVTFYPQDNNGNLLFPQRDDPFRASKLKKWSLVMISCNTKYKDCKSGVELCRRLRQSTTSCGEIPILLVAKDREELKRYQEDSDDAGVTDWIVEPFTPAYMRTRIRMGVSRSPCRWVPPEIPQCELLRRASLEELGVAKEKETRFDAIIELARISLGVAGVSLNLVEADYHWTKSFSCPMFAGIELPNVPRDVSMCSHTILQKDLLVINDTRADGRFADNPQVADGVKVRFYAGCPIPVPHKNGGEYNVGTLCATDFRPRKFDEREKDMLRKFAWLVRRELLACGASAKNGASMPIAVVAEPEAARRPDASAPKPKAATPKWGASVEC</sequence>
<feature type="domain" description="GAF" evidence="2">
    <location>
        <begin position="518"/>
        <end position="669"/>
    </location>
</feature>
<evidence type="ECO:0000259" key="2">
    <source>
        <dbReference type="SMART" id="SM00065"/>
    </source>
</evidence>
<evidence type="ECO:0000313" key="3">
    <source>
        <dbReference type="EMBL" id="CAB9504762.1"/>
    </source>
</evidence>
<evidence type="ECO:0000313" key="4">
    <source>
        <dbReference type="Proteomes" id="UP001153069"/>
    </source>
</evidence>
<dbReference type="AlphaFoldDB" id="A0A9N8H9I9"/>
<dbReference type="OrthoDB" id="21225at2759"/>
<dbReference type="InterPro" id="IPR003018">
    <property type="entry name" value="GAF"/>
</dbReference>
<proteinExistence type="predicted"/>
<dbReference type="InterPro" id="IPR029016">
    <property type="entry name" value="GAF-like_dom_sf"/>
</dbReference>
<evidence type="ECO:0000256" key="1">
    <source>
        <dbReference type="SAM" id="MobiDB-lite"/>
    </source>
</evidence>
<keyword evidence="4" id="KW-1185">Reference proteome</keyword>
<dbReference type="Pfam" id="PF12706">
    <property type="entry name" value="Lactamase_B_2"/>
    <property type="match status" value="1"/>
</dbReference>
<name>A0A9N8H9I9_9STRA</name>
<dbReference type="InterPro" id="IPR001279">
    <property type="entry name" value="Metallo-B-lactamas"/>
</dbReference>
<feature type="compositionally biased region" description="Low complexity" evidence="1">
    <location>
        <begin position="688"/>
        <end position="699"/>
    </location>
</feature>
<reference evidence="3" key="1">
    <citation type="submission" date="2020-06" db="EMBL/GenBank/DDBJ databases">
        <authorList>
            <consortium name="Plant Systems Biology data submission"/>
        </authorList>
    </citation>
    <scope>NUCLEOTIDE SEQUENCE</scope>
    <source>
        <strain evidence="3">D6</strain>
    </source>
</reference>
<dbReference type="SUPFAM" id="SSF56281">
    <property type="entry name" value="Metallo-hydrolase/oxidoreductase"/>
    <property type="match status" value="1"/>
</dbReference>
<comment type="caution">
    <text evidence="3">The sequence shown here is derived from an EMBL/GenBank/DDBJ whole genome shotgun (WGS) entry which is preliminary data.</text>
</comment>
<dbReference type="Proteomes" id="UP001153069">
    <property type="component" value="Unassembled WGS sequence"/>
</dbReference>
<organism evidence="3 4">
    <name type="scientific">Seminavis robusta</name>
    <dbReference type="NCBI Taxonomy" id="568900"/>
    <lineage>
        <taxon>Eukaryota</taxon>
        <taxon>Sar</taxon>
        <taxon>Stramenopiles</taxon>
        <taxon>Ochrophyta</taxon>
        <taxon>Bacillariophyta</taxon>
        <taxon>Bacillariophyceae</taxon>
        <taxon>Bacillariophycidae</taxon>
        <taxon>Naviculales</taxon>
        <taxon>Naviculaceae</taxon>
        <taxon>Seminavis</taxon>
    </lineage>
</organism>
<gene>
    <name evidence="3" type="ORF">SEMRO_207_G086950.1</name>
</gene>
<protein>
    <submittedName>
        <fullName evidence="3">Ribonuclease Z</fullName>
    </submittedName>
</protein>
<dbReference type="SUPFAM" id="SSF55781">
    <property type="entry name" value="GAF domain-like"/>
    <property type="match status" value="1"/>
</dbReference>
<dbReference type="Gene3D" id="3.60.15.10">
    <property type="entry name" value="Ribonuclease Z/Hydroxyacylglutathione hydrolase-like"/>
    <property type="match status" value="1"/>
</dbReference>
<dbReference type="PANTHER" id="PTHR43102:SF2">
    <property type="entry name" value="GAF DOMAIN-CONTAINING PROTEIN"/>
    <property type="match status" value="1"/>
</dbReference>
<dbReference type="InterPro" id="IPR036866">
    <property type="entry name" value="RibonucZ/Hydroxyglut_hydro"/>
</dbReference>
<dbReference type="Pfam" id="PF01590">
    <property type="entry name" value="GAF"/>
    <property type="match status" value="1"/>
</dbReference>
<dbReference type="EMBL" id="CAICTM010000206">
    <property type="protein sequence ID" value="CAB9504762.1"/>
    <property type="molecule type" value="Genomic_DNA"/>
</dbReference>
<dbReference type="Gene3D" id="3.30.450.40">
    <property type="match status" value="1"/>
</dbReference>
<feature type="region of interest" description="Disordered" evidence="1">
    <location>
        <begin position="681"/>
        <end position="706"/>
    </location>
</feature>